<sequence length="256" mass="29767">MNSVLKKHFDDFMKQSKASIIPVDTVVVSNLLQRYFQGNPPFSSTKKSEFPDAINLLALENWCNMKSEQMYVISLDNDLSNFCEGSSSLHYLNSIDSFLNLMTSNDEYRHSFVINLAEKYFEQIEEAISEEFPWLGFFIDNEDGYAENIVVHSVDLEEDVNVVELEEDNAILQFDVRVSFEAEVTYTDYENSVFDKEEGKYLIEKEVELEVETDVVIPASVQIGFNISDENHFKMINCIINENQDISFRLYEEDYY</sequence>
<reference evidence="3" key="1">
    <citation type="submission" date="2017-02" db="EMBL/GenBank/DDBJ databases">
        <title>Delineation of Paenibacillus larvae strains originating from foulbrood outbreaks.</title>
        <authorList>
            <person name="Beims H."/>
            <person name="Bunk B."/>
            <person name="Sproeer C."/>
            <person name="Mohr K.I."/>
            <person name="Pradella S."/>
            <person name="Guenther G."/>
            <person name="Rohde M."/>
            <person name="von der Ohe W."/>
            <person name="Steinert M."/>
        </authorList>
    </citation>
    <scope>NUCLEOTIDE SEQUENCE [LARGE SCALE GENOMIC DNA]</scope>
    <source>
        <strain evidence="3">Eric_III</strain>
    </source>
</reference>
<protein>
    <recommendedName>
        <fullName evidence="1">DUF4935 domain-containing protein</fullName>
    </recommendedName>
</protein>
<evidence type="ECO:0000313" key="3">
    <source>
        <dbReference type="Proteomes" id="UP000239833"/>
    </source>
</evidence>
<dbReference type="EMBL" id="CP019655">
    <property type="protein sequence ID" value="AVF24558.1"/>
    <property type="molecule type" value="Genomic_DNA"/>
</dbReference>
<evidence type="ECO:0000259" key="1">
    <source>
        <dbReference type="Pfam" id="PF16289"/>
    </source>
</evidence>
<dbReference type="AlphaFoldDB" id="A0A2L1TVA7"/>
<gene>
    <name evidence="2" type="ORF">ERICIII_00313</name>
</gene>
<proteinExistence type="predicted"/>
<evidence type="ECO:0000313" key="2">
    <source>
        <dbReference type="EMBL" id="AVF24558.1"/>
    </source>
</evidence>
<dbReference type="Pfam" id="PF16289">
    <property type="entry name" value="PIN_12"/>
    <property type="match status" value="1"/>
</dbReference>
<feature type="domain" description="DUF4935" evidence="1">
    <location>
        <begin position="5"/>
        <end position="78"/>
    </location>
</feature>
<dbReference type="Proteomes" id="UP000239833">
    <property type="component" value="Chromosome"/>
</dbReference>
<dbReference type="InterPro" id="IPR032557">
    <property type="entry name" value="DUF4935"/>
</dbReference>
<accession>A0A2L1TVA7</accession>
<organism evidence="2 3">
    <name type="scientific">Paenibacillus larvae subsp. larvae</name>
    <dbReference type="NCBI Taxonomy" id="147375"/>
    <lineage>
        <taxon>Bacteria</taxon>
        <taxon>Bacillati</taxon>
        <taxon>Bacillota</taxon>
        <taxon>Bacilli</taxon>
        <taxon>Bacillales</taxon>
        <taxon>Paenibacillaceae</taxon>
        <taxon>Paenibacillus</taxon>
    </lineage>
</organism>
<name>A0A2L1TVA7_9BACL</name>